<dbReference type="PANTHER" id="PTHR42967">
    <property type="entry name" value="METAL DEPENDENT HYDROLASE"/>
    <property type="match status" value="1"/>
</dbReference>
<organism evidence="1 2">
    <name type="scientific">Halonatronomonas betaini</name>
    <dbReference type="NCBI Taxonomy" id="2778430"/>
    <lineage>
        <taxon>Bacteria</taxon>
        <taxon>Bacillati</taxon>
        <taxon>Bacillota</taxon>
        <taxon>Clostridia</taxon>
        <taxon>Halanaerobiales</taxon>
        <taxon>Halarsenatibacteraceae</taxon>
        <taxon>Halonatronomonas</taxon>
    </lineage>
</organism>
<accession>A0A931FAR4</accession>
<dbReference type="SUPFAM" id="SSF56281">
    <property type="entry name" value="Metallo-hydrolase/oxidoreductase"/>
    <property type="match status" value="1"/>
</dbReference>
<keyword evidence="2" id="KW-1185">Reference proteome</keyword>
<evidence type="ECO:0000313" key="2">
    <source>
        <dbReference type="Proteomes" id="UP000621436"/>
    </source>
</evidence>
<dbReference type="PANTHER" id="PTHR42967:SF1">
    <property type="entry name" value="MBL FOLD METALLO-HYDROLASE"/>
    <property type="match status" value="1"/>
</dbReference>
<dbReference type="AlphaFoldDB" id="A0A931FAR4"/>
<name>A0A931FAR4_9FIRM</name>
<reference evidence="1" key="1">
    <citation type="submission" date="2020-11" db="EMBL/GenBank/DDBJ databases">
        <title>Halonatronomonas betainensis gen. nov., sp. nov. a novel haloalkaliphilic representative of the family Halanaerobiacae capable of betaine degradation.</title>
        <authorList>
            <person name="Boltyanskaya Y."/>
            <person name="Kevbrin V."/>
            <person name="Detkova E."/>
            <person name="Grouzdev D.S."/>
            <person name="Koziaeva V."/>
            <person name="Zhilina T."/>
        </authorList>
    </citation>
    <scope>NUCLEOTIDE SEQUENCE</scope>
    <source>
        <strain evidence="1">Z-7014</strain>
    </source>
</reference>
<evidence type="ECO:0008006" key="3">
    <source>
        <dbReference type="Google" id="ProtNLM"/>
    </source>
</evidence>
<dbReference type="Proteomes" id="UP000621436">
    <property type="component" value="Unassembled WGS sequence"/>
</dbReference>
<dbReference type="EMBL" id="JADPIE010000004">
    <property type="protein sequence ID" value="MBF8437247.1"/>
    <property type="molecule type" value="Genomic_DNA"/>
</dbReference>
<proteinExistence type="predicted"/>
<dbReference type="Gene3D" id="3.60.15.10">
    <property type="entry name" value="Ribonuclease Z/Hydroxyacylglutathione hydrolase-like"/>
    <property type="match status" value="1"/>
</dbReference>
<sequence length="241" mass="28478">MKTNYIIWHIFHSGIAIYNKKSLTMHIFDYYKDPGGIIPDIIYNIKELKNINIYCSHGHQDHYNQEIFQWDLSNYQTNFIMSLDLKNKISNKTKENNNIHFIKNGEELKTNDLHIKAYPSTDLGISIYVKEGDSRIFHGGDLNWWDWNSFNKEEKLKEEKDFKEAVNKIKKENIEIACIALDPRLEDSFYLGLAYFNSIVKPKYIVPLHFKNNYDVINRYNNLEKENNILPFSEAGDKISI</sequence>
<dbReference type="InterPro" id="IPR036866">
    <property type="entry name" value="RibonucZ/Hydroxyglut_hydro"/>
</dbReference>
<dbReference type="RefSeq" id="WP_270454209.1">
    <property type="nucleotide sequence ID" value="NZ_JADPIE010000004.1"/>
</dbReference>
<comment type="caution">
    <text evidence="1">The sequence shown here is derived from an EMBL/GenBank/DDBJ whole genome shotgun (WGS) entry which is preliminary data.</text>
</comment>
<evidence type="ECO:0000313" key="1">
    <source>
        <dbReference type="EMBL" id="MBF8437247.1"/>
    </source>
</evidence>
<protein>
    <recommendedName>
        <fullName evidence="3">Hydrolase</fullName>
    </recommendedName>
</protein>
<gene>
    <name evidence="1" type="ORF">I0Q91_09170</name>
</gene>